<feature type="non-terminal residue" evidence="3">
    <location>
        <position position="1"/>
    </location>
</feature>
<protein>
    <recommendedName>
        <fullName evidence="2">Glycosyltransferase RgtA/B/C/D-like domain-containing protein</fullName>
    </recommendedName>
</protein>
<dbReference type="AlphaFoldDB" id="A0A382ULJ3"/>
<feature type="non-terminal residue" evidence="3">
    <location>
        <position position="292"/>
    </location>
</feature>
<accession>A0A382ULJ3</accession>
<dbReference type="EMBL" id="UINC01144807">
    <property type="protein sequence ID" value="SVD34551.1"/>
    <property type="molecule type" value="Genomic_DNA"/>
</dbReference>
<feature type="transmembrane region" description="Helical" evidence="1">
    <location>
        <begin position="12"/>
        <end position="28"/>
    </location>
</feature>
<organism evidence="3">
    <name type="scientific">marine metagenome</name>
    <dbReference type="NCBI Taxonomy" id="408172"/>
    <lineage>
        <taxon>unclassified sequences</taxon>
        <taxon>metagenomes</taxon>
        <taxon>ecological metagenomes</taxon>
    </lineage>
</organism>
<evidence type="ECO:0000259" key="2">
    <source>
        <dbReference type="Pfam" id="PF13231"/>
    </source>
</evidence>
<feature type="transmembrane region" description="Helical" evidence="1">
    <location>
        <begin position="274"/>
        <end position="291"/>
    </location>
</feature>
<dbReference type="InterPro" id="IPR038731">
    <property type="entry name" value="RgtA/B/C-like"/>
</dbReference>
<feature type="domain" description="Glycosyltransferase RgtA/B/C/D-like" evidence="2">
    <location>
        <begin position="137"/>
        <end position="287"/>
    </location>
</feature>
<keyword evidence="1" id="KW-1133">Transmembrane helix</keyword>
<evidence type="ECO:0000256" key="1">
    <source>
        <dbReference type="SAM" id="Phobius"/>
    </source>
</evidence>
<sequence length="292" mass="32763">VYISTNYMKSYTSLRVLLIVFVGVAFAYNQATPIFEASDEAWHYGVVREIASGRGLPTQQTGEITTYRQEGSQPPFYYLIGAGLISWIDDFDSLSRYSYNPFGQIGVPGTTTNVNMFRHTNLEEFPLTGVALAVHLLRWFSILLGCGTVALTYFVAKALFPGQVTLPILAASFTAFNPMFVFISASVNNDNGVWFLASLIIYTLILIVNLDNNALLIPSWFPSKLLQRQFAPWLLGLLIGLAILTKLSALLLMPVVVIYLIWRKQHSRNWLQSFREGLIIASCVLVLTGWWF</sequence>
<feature type="transmembrane region" description="Helical" evidence="1">
    <location>
        <begin position="230"/>
        <end position="262"/>
    </location>
</feature>
<proteinExistence type="predicted"/>
<dbReference type="Pfam" id="PF13231">
    <property type="entry name" value="PMT_2"/>
    <property type="match status" value="1"/>
</dbReference>
<reference evidence="3" key="1">
    <citation type="submission" date="2018-05" db="EMBL/GenBank/DDBJ databases">
        <authorList>
            <person name="Lanie J.A."/>
            <person name="Ng W.-L."/>
            <person name="Kazmierczak K.M."/>
            <person name="Andrzejewski T.M."/>
            <person name="Davidsen T.M."/>
            <person name="Wayne K.J."/>
            <person name="Tettelin H."/>
            <person name="Glass J.I."/>
            <person name="Rusch D."/>
            <person name="Podicherti R."/>
            <person name="Tsui H.-C.T."/>
            <person name="Winkler M.E."/>
        </authorList>
    </citation>
    <scope>NUCLEOTIDE SEQUENCE</scope>
</reference>
<feature type="transmembrane region" description="Helical" evidence="1">
    <location>
        <begin position="192"/>
        <end position="210"/>
    </location>
</feature>
<feature type="transmembrane region" description="Helical" evidence="1">
    <location>
        <begin position="168"/>
        <end position="185"/>
    </location>
</feature>
<evidence type="ECO:0000313" key="3">
    <source>
        <dbReference type="EMBL" id="SVD34551.1"/>
    </source>
</evidence>
<name>A0A382ULJ3_9ZZZZ</name>
<gene>
    <name evidence="3" type="ORF">METZ01_LOCUS387405</name>
</gene>
<keyword evidence="1" id="KW-0812">Transmembrane</keyword>
<keyword evidence="1" id="KW-0472">Membrane</keyword>